<dbReference type="OrthoDB" id="3799930at2759"/>
<evidence type="ECO:0000313" key="3">
    <source>
        <dbReference type="EMBL" id="KAF1962897.1"/>
    </source>
</evidence>
<keyword evidence="2" id="KW-1133">Transmembrane helix</keyword>
<feature type="compositionally biased region" description="Low complexity" evidence="1">
    <location>
        <begin position="32"/>
        <end position="48"/>
    </location>
</feature>
<proteinExistence type="predicted"/>
<dbReference type="EMBL" id="ML976978">
    <property type="protein sequence ID" value="KAF1962897.1"/>
    <property type="molecule type" value="Genomic_DNA"/>
</dbReference>
<name>A0A6A5UPA4_9PLEO</name>
<organism evidence="3 4">
    <name type="scientific">Byssothecium circinans</name>
    <dbReference type="NCBI Taxonomy" id="147558"/>
    <lineage>
        <taxon>Eukaryota</taxon>
        <taxon>Fungi</taxon>
        <taxon>Dikarya</taxon>
        <taxon>Ascomycota</taxon>
        <taxon>Pezizomycotina</taxon>
        <taxon>Dothideomycetes</taxon>
        <taxon>Pleosporomycetidae</taxon>
        <taxon>Pleosporales</taxon>
        <taxon>Massarineae</taxon>
        <taxon>Massarinaceae</taxon>
        <taxon>Byssothecium</taxon>
    </lineage>
</organism>
<dbReference type="AlphaFoldDB" id="A0A6A5UPA4"/>
<protein>
    <submittedName>
        <fullName evidence="3">Uncharacterized protein</fullName>
    </submittedName>
</protein>
<keyword evidence="4" id="KW-1185">Reference proteome</keyword>
<feature type="transmembrane region" description="Helical" evidence="2">
    <location>
        <begin position="72"/>
        <end position="95"/>
    </location>
</feature>
<keyword evidence="2" id="KW-0812">Transmembrane</keyword>
<evidence type="ECO:0000256" key="1">
    <source>
        <dbReference type="SAM" id="MobiDB-lite"/>
    </source>
</evidence>
<reference evidence="3" key="1">
    <citation type="journal article" date="2020" name="Stud. Mycol.">
        <title>101 Dothideomycetes genomes: a test case for predicting lifestyles and emergence of pathogens.</title>
        <authorList>
            <person name="Haridas S."/>
            <person name="Albert R."/>
            <person name="Binder M."/>
            <person name="Bloem J."/>
            <person name="Labutti K."/>
            <person name="Salamov A."/>
            <person name="Andreopoulos B."/>
            <person name="Baker S."/>
            <person name="Barry K."/>
            <person name="Bills G."/>
            <person name="Bluhm B."/>
            <person name="Cannon C."/>
            <person name="Castanera R."/>
            <person name="Culley D."/>
            <person name="Daum C."/>
            <person name="Ezra D."/>
            <person name="Gonzalez J."/>
            <person name="Henrissat B."/>
            <person name="Kuo A."/>
            <person name="Liang C."/>
            <person name="Lipzen A."/>
            <person name="Lutzoni F."/>
            <person name="Magnuson J."/>
            <person name="Mondo S."/>
            <person name="Nolan M."/>
            <person name="Ohm R."/>
            <person name="Pangilinan J."/>
            <person name="Park H.-J."/>
            <person name="Ramirez L."/>
            <person name="Alfaro M."/>
            <person name="Sun H."/>
            <person name="Tritt A."/>
            <person name="Yoshinaga Y."/>
            <person name="Zwiers L.-H."/>
            <person name="Turgeon B."/>
            <person name="Goodwin S."/>
            <person name="Spatafora J."/>
            <person name="Crous P."/>
            <person name="Grigoriev I."/>
        </authorList>
    </citation>
    <scope>NUCLEOTIDE SEQUENCE</scope>
    <source>
        <strain evidence="3">CBS 675.92</strain>
    </source>
</reference>
<dbReference type="Proteomes" id="UP000800035">
    <property type="component" value="Unassembled WGS sequence"/>
</dbReference>
<accession>A0A6A5UPA4</accession>
<evidence type="ECO:0000313" key="4">
    <source>
        <dbReference type="Proteomes" id="UP000800035"/>
    </source>
</evidence>
<feature type="region of interest" description="Disordered" evidence="1">
    <location>
        <begin position="29"/>
        <end position="56"/>
    </location>
</feature>
<gene>
    <name evidence="3" type="ORF">CC80DRAFT_588390</name>
</gene>
<keyword evidence="2" id="KW-0472">Membrane</keyword>
<sequence>MLLSNDVWAVYGIVVPREDLCNDCNANRTEPLEATTPTAPTQTALPTARVTSSSLSIPTAQPTKELRTGLKVGIGIAVGLLSVVLILVAYHTCFLRRRRQERALQRAVDEVERGTDKVNEERVVLESRISIVFEDEYDQEEEERGRHGFSLPRRE</sequence>
<evidence type="ECO:0000256" key="2">
    <source>
        <dbReference type="SAM" id="Phobius"/>
    </source>
</evidence>